<comment type="caution">
    <text evidence="2">The sequence shown here is derived from an EMBL/GenBank/DDBJ whole genome shotgun (WGS) entry which is preliminary data.</text>
</comment>
<dbReference type="VEuPathDB" id="FungiDB:G647_06764"/>
<reference evidence="3" key="1">
    <citation type="submission" date="2015-07" db="EMBL/GenBank/DDBJ databases">
        <authorList>
            <person name="Teixeira M.M."/>
            <person name="Souza R.C."/>
            <person name="Almeida L.G."/>
            <person name="Vicente V.A."/>
            <person name="de Hoog S."/>
            <person name="Bocca A.L."/>
            <person name="de Almeida S.R."/>
            <person name="Vasconcelos A.T."/>
            <person name="Felipe M.S."/>
        </authorList>
    </citation>
    <scope>NUCLEOTIDE SEQUENCE [LARGE SCALE GENOMIC DNA]</scope>
    <source>
        <strain evidence="3">KSF</strain>
    </source>
</reference>
<sequence>MATTTLAAIQTERQFLPVKADSLPPVPTFEVDANPEDVINALKISGGCKVKSAVDKGVLAQVERELRPHIEADVVWEGDFFPIQTRRVEGMIGKSPICAEHIINHPLYQAVCKEFLTTKNWYWSGSKKVFATSDPQLNNSICFSIGPGAWDQPLHRDSWCHQTNEQEVDVYPDNYDRDVGIGWFVAGKPATKENGATRFIPGSHLWSKDRPPQDELAVHAELEPGDAFMMLSSCYHGGSANKTSDQERLLFSCFMTKGWLRQEENQYLAIPREIVLKMPVHIQQLMGYKLSQPFCGWVESDDPRVVLDPSLKDDPSGHYDEEEKHEALK</sequence>
<dbReference type="eggNOG" id="ENOG502RUKM">
    <property type="taxonomic scope" value="Eukaryota"/>
</dbReference>
<dbReference type="InterPro" id="IPR008775">
    <property type="entry name" value="Phytyl_CoA_dOase-like"/>
</dbReference>
<evidence type="ECO:0000313" key="2">
    <source>
        <dbReference type="EMBL" id="OCT51320.1"/>
    </source>
</evidence>
<name>A0A1C1CS49_9EURO</name>
<dbReference type="Proteomes" id="UP000094526">
    <property type="component" value="Unassembled WGS sequence"/>
</dbReference>
<protein>
    <recommendedName>
        <fullName evidence="4">Phytanoyl-CoA dioxygenase family protein</fullName>
    </recommendedName>
</protein>
<keyword evidence="3" id="KW-1185">Reference proteome</keyword>
<dbReference type="VEuPathDB" id="FungiDB:CLCR_08785"/>
<proteinExistence type="predicted"/>
<dbReference type="EMBL" id="LGRB01000009">
    <property type="protein sequence ID" value="OCT51320.1"/>
    <property type="molecule type" value="Genomic_DNA"/>
</dbReference>
<dbReference type="InterPro" id="IPR051961">
    <property type="entry name" value="Fungal_Metabolite_Diox"/>
</dbReference>
<dbReference type="PANTHER" id="PTHR37563:SF2">
    <property type="entry name" value="PHYTANOYL-COA DIOXYGENASE FAMILY PROTEIN (AFU_ORTHOLOGUE AFUA_2G03330)"/>
    <property type="match status" value="1"/>
</dbReference>
<dbReference type="AlphaFoldDB" id="A0A1C1CS49"/>
<organism evidence="2 3">
    <name type="scientific">Cladophialophora carrionii</name>
    <dbReference type="NCBI Taxonomy" id="86049"/>
    <lineage>
        <taxon>Eukaryota</taxon>
        <taxon>Fungi</taxon>
        <taxon>Dikarya</taxon>
        <taxon>Ascomycota</taxon>
        <taxon>Pezizomycotina</taxon>
        <taxon>Eurotiomycetes</taxon>
        <taxon>Chaetothyriomycetidae</taxon>
        <taxon>Chaetothyriales</taxon>
        <taxon>Herpotrichiellaceae</taxon>
        <taxon>Cladophialophora</taxon>
    </lineage>
</organism>
<dbReference type="STRING" id="86049.A0A1C1CS49"/>
<dbReference type="Pfam" id="PF05721">
    <property type="entry name" value="PhyH"/>
    <property type="match status" value="1"/>
</dbReference>
<accession>A0A1C1CS49</accession>
<feature type="region of interest" description="Disordered" evidence="1">
    <location>
        <begin position="308"/>
        <end position="329"/>
    </location>
</feature>
<evidence type="ECO:0000256" key="1">
    <source>
        <dbReference type="SAM" id="MobiDB-lite"/>
    </source>
</evidence>
<dbReference type="PANTHER" id="PTHR37563">
    <property type="entry name" value="PHYTANOYL-COA DIOXYGENASE FAMILY PROTEIN (AFU_ORTHOLOGUE AFUA_2G03330)"/>
    <property type="match status" value="1"/>
</dbReference>
<evidence type="ECO:0008006" key="4">
    <source>
        <dbReference type="Google" id="ProtNLM"/>
    </source>
</evidence>
<evidence type="ECO:0000313" key="3">
    <source>
        <dbReference type="Proteomes" id="UP000094526"/>
    </source>
</evidence>
<dbReference type="Gene3D" id="2.60.120.620">
    <property type="entry name" value="q2cbj1_9rhob like domain"/>
    <property type="match status" value="1"/>
</dbReference>
<gene>
    <name evidence="2" type="ORF">CLCR_08785</name>
</gene>
<dbReference type="OrthoDB" id="445007at2759"/>
<dbReference type="SUPFAM" id="SSF51197">
    <property type="entry name" value="Clavaminate synthase-like"/>
    <property type="match status" value="1"/>
</dbReference>